<evidence type="ECO:0000256" key="11">
    <source>
        <dbReference type="ARBA" id="ARBA00023319"/>
    </source>
</evidence>
<keyword evidence="7" id="KW-1133">Transmembrane helix</keyword>
<accession>A0A8B9PNQ9</accession>
<dbReference type="Pfam" id="PF07686">
    <property type="entry name" value="V-set"/>
    <property type="match status" value="1"/>
</dbReference>
<comment type="subcellular location">
    <subcellularLocation>
        <location evidence="1">Cell membrane</location>
        <topology evidence="1">Single-pass type I membrane protein</topology>
    </subcellularLocation>
    <subcellularLocation>
        <location evidence="2">Secreted</location>
    </subcellularLocation>
</comment>
<evidence type="ECO:0000313" key="17">
    <source>
        <dbReference type="Ensembl" id="ENSAOWP00000014423.1"/>
    </source>
</evidence>
<comment type="function">
    <text evidence="12">Mediates selective transcytosis of polymeric IgA and IgM across mucosal epithelial cells. Binds polymeric IgA and IgM at the basolateral surface of epithelial cells. The complex is then transported across the cell to be secreted at the apical surface. During this process, a cleavage occurs that separates the extracellular (known as the secretory component) from the transmembrane segment.</text>
</comment>
<dbReference type="GO" id="GO:0004888">
    <property type="term" value="F:transmembrane signaling receptor activity"/>
    <property type="evidence" value="ECO:0007669"/>
    <property type="project" value="TreeGrafter"/>
</dbReference>
<dbReference type="InterPro" id="IPR013106">
    <property type="entry name" value="Ig_V-set"/>
</dbReference>
<evidence type="ECO:0000256" key="12">
    <source>
        <dbReference type="ARBA" id="ARBA00049599"/>
    </source>
</evidence>
<evidence type="ECO:0000313" key="18">
    <source>
        <dbReference type="Proteomes" id="UP000694424"/>
    </source>
</evidence>
<evidence type="ECO:0000256" key="6">
    <source>
        <dbReference type="ARBA" id="ARBA00022729"/>
    </source>
</evidence>
<keyword evidence="9" id="KW-1015">Disulfide bond</keyword>
<protein>
    <recommendedName>
        <fullName evidence="15">Polymeric immunoglobulin receptor</fullName>
    </recommendedName>
</protein>
<evidence type="ECO:0000256" key="2">
    <source>
        <dbReference type="ARBA" id="ARBA00004613"/>
    </source>
</evidence>
<dbReference type="InterPro" id="IPR003599">
    <property type="entry name" value="Ig_sub"/>
</dbReference>
<evidence type="ECO:0000259" key="16">
    <source>
        <dbReference type="PROSITE" id="PS50835"/>
    </source>
</evidence>
<dbReference type="CDD" id="cd05716">
    <property type="entry name" value="IgV_pIgR_like"/>
    <property type="match status" value="1"/>
</dbReference>
<keyword evidence="3" id="KW-1003">Cell membrane</keyword>
<evidence type="ECO:0000256" key="15">
    <source>
        <dbReference type="ARBA" id="ARBA00049745"/>
    </source>
</evidence>
<dbReference type="SMART" id="SM00409">
    <property type="entry name" value="IG"/>
    <property type="match status" value="1"/>
</dbReference>
<evidence type="ECO:0000256" key="5">
    <source>
        <dbReference type="ARBA" id="ARBA00022692"/>
    </source>
</evidence>
<dbReference type="PANTHER" id="PTHR11860:SF82">
    <property type="entry name" value="POLYMERIC IMMUNOGLOBULIN RECEPTOR"/>
    <property type="match status" value="1"/>
</dbReference>
<evidence type="ECO:0000256" key="10">
    <source>
        <dbReference type="ARBA" id="ARBA00023180"/>
    </source>
</evidence>
<dbReference type="SUPFAM" id="SSF48726">
    <property type="entry name" value="Immunoglobulin"/>
    <property type="match status" value="2"/>
</dbReference>
<dbReference type="GO" id="GO:0005886">
    <property type="term" value="C:plasma membrane"/>
    <property type="evidence" value="ECO:0007669"/>
    <property type="project" value="UniProtKB-SubCell"/>
</dbReference>
<keyword evidence="6" id="KW-0732">Signal</keyword>
<dbReference type="InterPro" id="IPR036179">
    <property type="entry name" value="Ig-like_dom_sf"/>
</dbReference>
<keyword evidence="11" id="KW-0393">Immunoglobulin domain</keyword>
<keyword evidence="5" id="KW-0812">Transmembrane</keyword>
<keyword evidence="10" id="KW-0325">Glycoprotein</keyword>
<evidence type="ECO:0000256" key="4">
    <source>
        <dbReference type="ARBA" id="ARBA00022525"/>
    </source>
</evidence>
<reference evidence="17" key="1">
    <citation type="submission" date="2025-08" db="UniProtKB">
        <authorList>
            <consortium name="Ensembl"/>
        </authorList>
    </citation>
    <scope>IDENTIFICATION</scope>
</reference>
<evidence type="ECO:0000256" key="7">
    <source>
        <dbReference type="ARBA" id="ARBA00022989"/>
    </source>
</evidence>
<comment type="function">
    <text evidence="13">Through its N-linked glycans ensures anchoring of secretory IgA (sIgA) molecules to mucus lining the epithelial surface to neutralize extracellular pathogens. On its own (free form) may act as a non-specific microbial scavenger to prevent pathogen interaction with epithelial cells.</text>
</comment>
<keyword evidence="8" id="KW-0472">Membrane</keyword>
<dbReference type="Ensembl" id="ENSAOWT00000016364.1">
    <property type="protein sequence ID" value="ENSAOWP00000014423.1"/>
    <property type="gene ID" value="ENSAOWG00000009837.1"/>
</dbReference>
<organism evidence="17 18">
    <name type="scientific">Apteryx owenii</name>
    <name type="common">Little spotted kiwi</name>
    <dbReference type="NCBI Taxonomy" id="8824"/>
    <lineage>
        <taxon>Eukaryota</taxon>
        <taxon>Metazoa</taxon>
        <taxon>Chordata</taxon>
        <taxon>Craniata</taxon>
        <taxon>Vertebrata</taxon>
        <taxon>Euteleostomi</taxon>
        <taxon>Archelosauria</taxon>
        <taxon>Archosauria</taxon>
        <taxon>Dinosauria</taxon>
        <taxon>Saurischia</taxon>
        <taxon>Theropoda</taxon>
        <taxon>Coelurosauria</taxon>
        <taxon>Aves</taxon>
        <taxon>Palaeognathae</taxon>
        <taxon>Apterygiformes</taxon>
        <taxon>Apterygidae</taxon>
        <taxon>Apteryx</taxon>
    </lineage>
</organism>
<comment type="subunit">
    <text evidence="14">Interacts (mainly via CDR1-like domain) with dimeric IgA. Interacts (mainly via CDR2-like domain) with pentameric IgM.</text>
</comment>
<dbReference type="InterPro" id="IPR007110">
    <property type="entry name" value="Ig-like_dom"/>
</dbReference>
<evidence type="ECO:0000256" key="14">
    <source>
        <dbReference type="ARBA" id="ARBA00049678"/>
    </source>
</evidence>
<keyword evidence="4" id="KW-0964">Secreted</keyword>
<dbReference type="GO" id="GO:0005576">
    <property type="term" value="C:extracellular region"/>
    <property type="evidence" value="ECO:0007669"/>
    <property type="project" value="UniProtKB-SubCell"/>
</dbReference>
<keyword evidence="18" id="KW-1185">Reference proteome</keyword>
<reference evidence="17" key="2">
    <citation type="submission" date="2025-09" db="UniProtKB">
        <authorList>
            <consortium name="Ensembl"/>
        </authorList>
    </citation>
    <scope>IDENTIFICATION</scope>
</reference>
<dbReference type="PROSITE" id="PS50835">
    <property type="entry name" value="IG_LIKE"/>
    <property type="match status" value="1"/>
</dbReference>
<evidence type="ECO:0000256" key="3">
    <source>
        <dbReference type="ARBA" id="ARBA00022475"/>
    </source>
</evidence>
<name>A0A8B9PNQ9_APTOW</name>
<proteinExistence type="predicted"/>
<evidence type="ECO:0000256" key="9">
    <source>
        <dbReference type="ARBA" id="ARBA00023157"/>
    </source>
</evidence>
<dbReference type="Proteomes" id="UP000694424">
    <property type="component" value="Unplaced"/>
</dbReference>
<dbReference type="InterPro" id="IPR050671">
    <property type="entry name" value="CD300_family_receptors"/>
</dbReference>
<evidence type="ECO:0000256" key="13">
    <source>
        <dbReference type="ARBA" id="ARBA00049604"/>
    </source>
</evidence>
<dbReference type="InterPro" id="IPR013783">
    <property type="entry name" value="Ig-like_fold"/>
</dbReference>
<dbReference type="PANTHER" id="PTHR11860">
    <property type="entry name" value="POLYMERIC-IMMUNOGLOBULIN RECEPTOR"/>
    <property type="match status" value="1"/>
</dbReference>
<evidence type="ECO:0000256" key="8">
    <source>
        <dbReference type="ARBA" id="ARBA00023136"/>
    </source>
</evidence>
<sequence>PNHNPALLLDDRDLAGSAPRPVQLVLGERRGSVAVRCPPGGVASGRRAFWCKWGKSGCALVADTDGYVGRGYEGRIFVKPPESSGAFKILINDLKREDSGVYGCGTGMPSGTDSPGTVELRVTAGRRTGDDQENGTFTVVMSNLREDDAGWYWCGAKSGHVEQTSPVKLHIQGGR</sequence>
<feature type="domain" description="Ig-like" evidence="16">
    <location>
        <begin position="5"/>
        <end position="123"/>
    </location>
</feature>
<dbReference type="AlphaFoldDB" id="A0A8B9PNQ9"/>
<evidence type="ECO:0000256" key="1">
    <source>
        <dbReference type="ARBA" id="ARBA00004251"/>
    </source>
</evidence>
<dbReference type="Gene3D" id="2.60.40.10">
    <property type="entry name" value="Immunoglobulins"/>
    <property type="match status" value="2"/>
</dbReference>